<gene>
    <name evidence="1" type="ORF">GXM_07649</name>
</gene>
<dbReference type="KEGG" id="nsh:GXM_07649"/>
<dbReference type="AlphaFoldDB" id="A0A5P8WBI5"/>
<sequence length="367" mass="41185">MQLLDPLPIQLAAIPESLQHSLQDIVNKIQIKSKFCISHPDYKLLEITDETLSRFQQLPSDIQDKYLNAQLSNFLYGIYYNGSLKRALAVDGETTNLAVNQNLENNTFLGMDLVFYNRLHESNKGEGYFSPHWLVVKEESDGALAVHKGGLTLHIERSKHLQPQDEAVTVGNPVAIKLPKNLVQNGFYMAVSNAGSYSGEDLIVRVYFNLTTDGAVAVMESLTTQLNAIALPFNFKALYNPSDYGRHDSAVLYFDKNNYEAVHSVLEKVYAEHQSHFLPEVPLFTKLIAPGLAIAEEPNQKFGEKESFGTNRCQIITNGLIEAWQQEDNSPEGRMASILAQFSALKIDLQRPYLNAKSEDIYPAFKL</sequence>
<dbReference type="Pfam" id="PF17914">
    <property type="entry name" value="HopA1"/>
    <property type="match status" value="1"/>
</dbReference>
<protein>
    <submittedName>
        <fullName evidence="1">Uncharacterized protein</fullName>
    </submittedName>
</protein>
<evidence type="ECO:0000313" key="1">
    <source>
        <dbReference type="EMBL" id="QFS50155.1"/>
    </source>
</evidence>
<dbReference type="RefSeq" id="WP_152591271.1">
    <property type="nucleotide sequence ID" value="NZ_CP045227.1"/>
</dbReference>
<evidence type="ECO:0000313" key="2">
    <source>
        <dbReference type="Proteomes" id="UP000326678"/>
    </source>
</evidence>
<dbReference type="EMBL" id="CP045227">
    <property type="protein sequence ID" value="QFS50155.1"/>
    <property type="molecule type" value="Genomic_DNA"/>
</dbReference>
<reference evidence="1 2" key="1">
    <citation type="submission" date="2019-10" db="EMBL/GenBank/DDBJ databases">
        <title>Genomic and transcriptomic insights into the perfect genentic adaptation of a filamentous nitrogen-fixing cyanobacterium to rice fields.</title>
        <authorList>
            <person name="Chen Z."/>
        </authorList>
    </citation>
    <scope>NUCLEOTIDE SEQUENCE [LARGE SCALE GENOMIC DNA]</scope>
    <source>
        <strain evidence="1">CCNUC1</strain>
    </source>
</reference>
<dbReference type="InterPro" id="IPR040871">
    <property type="entry name" value="HopA1"/>
</dbReference>
<accession>A0A5P8WBI5</accession>
<keyword evidence="2" id="KW-1185">Reference proteome</keyword>
<proteinExistence type="predicted"/>
<organism evidence="1 2">
    <name type="scientific">Nostoc sphaeroides CCNUC1</name>
    <dbReference type="NCBI Taxonomy" id="2653204"/>
    <lineage>
        <taxon>Bacteria</taxon>
        <taxon>Bacillati</taxon>
        <taxon>Cyanobacteriota</taxon>
        <taxon>Cyanophyceae</taxon>
        <taxon>Nostocales</taxon>
        <taxon>Nostocaceae</taxon>
        <taxon>Nostoc</taxon>
    </lineage>
</organism>
<name>A0A5P8WBI5_9NOSO</name>
<dbReference type="Proteomes" id="UP000326678">
    <property type="component" value="Chromosome Gxm2"/>
</dbReference>